<comment type="similarity">
    <text evidence="1">Belongs to the thioesterase family.</text>
</comment>
<dbReference type="InterPro" id="IPR012223">
    <property type="entry name" value="TEII"/>
</dbReference>
<evidence type="ECO:0000256" key="1">
    <source>
        <dbReference type="ARBA" id="ARBA00007169"/>
    </source>
</evidence>
<reference evidence="3 4" key="1">
    <citation type="submission" date="2017-04" db="EMBL/GenBank/DDBJ databases">
        <title>Complete Genome Sequence of Bacillus thuringiensis type Strain ATCC 10792.</title>
        <authorList>
            <person name="Oh D.-H."/>
            <person name="Park B.-J."/>
            <person name="Shuai W."/>
            <person name="Chelliah R."/>
        </authorList>
    </citation>
    <scope>NUCLEOTIDE SEQUENCE [LARGE SCALE GENOMIC DNA]</scope>
    <source>
        <strain evidence="3 4">ATCC 10792</strain>
        <plasmid evidence="3 4">poh1</plasmid>
    </source>
</reference>
<accession>A0A1W6WXG7</accession>
<dbReference type="GeneID" id="67469985"/>
<evidence type="ECO:0000259" key="2">
    <source>
        <dbReference type="Pfam" id="PF00975"/>
    </source>
</evidence>
<dbReference type="Pfam" id="PF00975">
    <property type="entry name" value="Thioesterase"/>
    <property type="match status" value="1"/>
</dbReference>
<keyword evidence="4" id="KW-1185">Reference proteome</keyword>
<gene>
    <name evidence="3" type="ORF">CAB88_29925</name>
</gene>
<feature type="domain" description="Thioesterase" evidence="2">
    <location>
        <begin position="25"/>
        <end position="244"/>
    </location>
</feature>
<dbReference type="InterPro" id="IPR029058">
    <property type="entry name" value="AB_hydrolase_fold"/>
</dbReference>
<dbReference type="Gene3D" id="3.40.50.1820">
    <property type="entry name" value="alpha/beta hydrolase"/>
    <property type="match status" value="1"/>
</dbReference>
<dbReference type="RefSeq" id="WP_001060110.1">
    <property type="nucleotide sequence ID" value="NZ_CP021062.1"/>
</dbReference>
<geneLocation type="plasmid" evidence="3 4">
    <name>poh1</name>
</geneLocation>
<keyword evidence="3" id="KW-0614">Plasmid</keyword>
<dbReference type="Proteomes" id="UP000194143">
    <property type="component" value="Plasmid poh1"/>
</dbReference>
<protein>
    <submittedName>
        <fullName evidence="3">Thioesterase</fullName>
    </submittedName>
</protein>
<name>A0A1W6WXG7_BACTU</name>
<dbReference type="GO" id="GO:0008610">
    <property type="term" value="P:lipid biosynthetic process"/>
    <property type="evidence" value="ECO:0007669"/>
    <property type="project" value="TreeGrafter"/>
</dbReference>
<sequence length="254" mass="29498">MNNIYSPSLYFKKYNKVNSFPTSMRLFCFHYAGGSASNFKKWATKLPEQVEVIAVQLPGRENRIMEKPFNNIQSIICELAVEILPLLDKPYVFFGHSMGALLSYEMSWYLKENFSTSPEKLIISSFRAPHLSPITNNIHDLSVPIFIEKLKEMGGTSEEILSNQELMELIIPTIRADFEVCEKYVYKERNKLNCPIVAYGGTEDSRVRLEHLKQWEKHTSKAFKVQMLPGNHFYLKDVEKELLYLISKELLENK</sequence>
<dbReference type="AlphaFoldDB" id="A0A1W6WXG7"/>
<evidence type="ECO:0000313" key="3">
    <source>
        <dbReference type="EMBL" id="ARP61244.1"/>
    </source>
</evidence>
<dbReference type="SMR" id="A0A1W6WXG7"/>
<proteinExistence type="inferred from homology"/>
<dbReference type="PANTHER" id="PTHR11487:SF0">
    <property type="entry name" value="S-ACYL FATTY ACID SYNTHASE THIOESTERASE, MEDIUM CHAIN"/>
    <property type="match status" value="1"/>
</dbReference>
<organism evidence="3 4">
    <name type="scientific">Bacillus thuringiensis</name>
    <dbReference type="NCBI Taxonomy" id="1428"/>
    <lineage>
        <taxon>Bacteria</taxon>
        <taxon>Bacillati</taxon>
        <taxon>Bacillota</taxon>
        <taxon>Bacilli</taxon>
        <taxon>Bacillales</taxon>
        <taxon>Bacillaceae</taxon>
        <taxon>Bacillus</taxon>
        <taxon>Bacillus cereus group</taxon>
    </lineage>
</organism>
<dbReference type="PANTHER" id="PTHR11487">
    <property type="entry name" value="THIOESTERASE"/>
    <property type="match status" value="1"/>
</dbReference>
<dbReference type="SUPFAM" id="SSF53474">
    <property type="entry name" value="alpha/beta-Hydrolases"/>
    <property type="match status" value="1"/>
</dbReference>
<evidence type="ECO:0000313" key="4">
    <source>
        <dbReference type="Proteomes" id="UP000194143"/>
    </source>
</evidence>
<dbReference type="EMBL" id="CP021062">
    <property type="protein sequence ID" value="ARP61244.1"/>
    <property type="molecule type" value="Genomic_DNA"/>
</dbReference>
<dbReference type="InterPro" id="IPR001031">
    <property type="entry name" value="Thioesterase"/>
</dbReference>